<evidence type="ECO:0000259" key="3">
    <source>
        <dbReference type="PROSITE" id="PS50887"/>
    </source>
</evidence>
<dbReference type="InterPro" id="IPR024615">
    <property type="entry name" value="CRISPR-assoc_Cmr2_N"/>
</dbReference>
<dbReference type="Pfam" id="PF12469">
    <property type="entry name" value="Cmr2_N"/>
    <property type="match status" value="1"/>
</dbReference>
<evidence type="ECO:0000313" key="4">
    <source>
        <dbReference type="EMBL" id="UYM15661.1"/>
    </source>
</evidence>
<keyword evidence="1" id="KW-0547">Nucleotide-binding</keyword>
<organism evidence="4 5">
    <name type="scientific">Endozoicomonas euniceicola</name>
    <dbReference type="NCBI Taxonomy" id="1234143"/>
    <lineage>
        <taxon>Bacteria</taxon>
        <taxon>Pseudomonadati</taxon>
        <taxon>Pseudomonadota</taxon>
        <taxon>Gammaproteobacteria</taxon>
        <taxon>Oceanospirillales</taxon>
        <taxon>Endozoicomonadaceae</taxon>
        <taxon>Endozoicomonas</taxon>
    </lineage>
</organism>
<dbReference type="InterPro" id="IPR013407">
    <property type="entry name" value="CRISPR-assoc_prot_Cmr2"/>
</dbReference>
<reference evidence="4" key="1">
    <citation type="submission" date="2022-10" db="EMBL/GenBank/DDBJ databases">
        <title>Completed Genome Sequence of two octocoral isolated bacterium, Endozoicomonas euniceicola EF212T and Endozoicomonas gorgoniicola PS125T.</title>
        <authorList>
            <person name="Chiou Y.-J."/>
            <person name="Chen Y.-H."/>
        </authorList>
    </citation>
    <scope>NUCLEOTIDE SEQUENCE</scope>
    <source>
        <strain evidence="4">EF212</strain>
    </source>
</reference>
<protein>
    <submittedName>
        <fullName evidence="4">Type III-B CRISPR-associated protein Cas10/Cmr2</fullName>
    </submittedName>
</protein>
<dbReference type="InterPro" id="IPR043128">
    <property type="entry name" value="Rev_trsase/Diguanyl_cyclase"/>
</dbReference>
<dbReference type="NCBIfam" id="TIGR02577">
    <property type="entry name" value="cas_TM1794_Cmr2"/>
    <property type="match status" value="1"/>
</dbReference>
<dbReference type="InterPro" id="IPR038242">
    <property type="entry name" value="Cmr2_N"/>
</dbReference>
<evidence type="ECO:0000256" key="2">
    <source>
        <dbReference type="ARBA" id="ARBA00023118"/>
    </source>
</evidence>
<name>A0ABY6GUD1_9GAMM</name>
<accession>A0ABY6GUD1</accession>
<keyword evidence="2" id="KW-0051">Antiviral defense</keyword>
<evidence type="ECO:0000313" key="5">
    <source>
        <dbReference type="Proteomes" id="UP001163255"/>
    </source>
</evidence>
<evidence type="ECO:0000256" key="1">
    <source>
        <dbReference type="ARBA" id="ARBA00022741"/>
    </source>
</evidence>
<dbReference type="RefSeq" id="WP_262597790.1">
    <property type="nucleotide sequence ID" value="NZ_CP103300.1"/>
</dbReference>
<dbReference type="Proteomes" id="UP001163255">
    <property type="component" value="Chromosome"/>
</dbReference>
<dbReference type="PROSITE" id="PS50887">
    <property type="entry name" value="GGDEF"/>
    <property type="match status" value="1"/>
</dbReference>
<keyword evidence="5" id="KW-1185">Reference proteome</keyword>
<dbReference type="Gene3D" id="3.30.70.270">
    <property type="match status" value="1"/>
</dbReference>
<dbReference type="InterPro" id="IPR054767">
    <property type="entry name" value="Cas10-Cmr2_palm2"/>
</dbReference>
<dbReference type="InterPro" id="IPR000160">
    <property type="entry name" value="GGDEF_dom"/>
</dbReference>
<dbReference type="Pfam" id="PF22335">
    <property type="entry name" value="Cas10-Cmr2_palm2"/>
    <property type="match status" value="1"/>
</dbReference>
<sequence length="652" mass="73832">MANKHFHITLGPVQGFVAQARRTRDFWAGSFLLSWLSGIAMNAIKKQNGDIKFPIPARGYLEWLEGEGTGEPPEQGAIPNRFTAIITKVPADFKPEVVEAAIRAAWQALAETVWKQDLQALDIDLTETRKIWERQIEGFWEISWCLSDEETASNLLDRRKNWRTWHPPVEPGVKCMMMDGWQELSGAERPGRAGQGERAFWKALRKKVGKVDLRQGEELCAIAFVKRRFPHVFPRLQVTMPDNWVAYGWRVPVNVPSVGYLAAAHWLADTIRSAETPEHWDQIWGLHDALSGFEASNSRHAEIPRCVRDAAGRDPEKQQWERMDGQYLFDFILQTKAQQEPDSQQEVDDAQQCLRKVQAITKTRPSPFYAILRMDGDSLGSQMSDLKNKKQKPISQALNAFTEKVPDIVSENSGFLVYAGGDDVLALLPMEDAMNCALALRNEYADSFRQHGKGIATSTLSGAIEYCHIKSPLMQGLSDSHTLLDDIAKDYCGRDSLAIRVWKPGGKHLEWSCPWDKAVQGDKLVIDKLTDDICQTLQQEKQDINGFAWGFFHKAEQLFSTLGLEQENDLLVEAEAVISLLKSMYLQTGFEAKNQTDASLLAEQLIEQCKRYYRITEDEKPKVELRKGLSADALKLVRFLVTKGQDKEGQRL</sequence>
<dbReference type="Gene3D" id="3.30.70.2220">
    <property type="entry name" value="CRISPR-Cas system, Cmr2 subunit, D1 domain, cysteine cluster"/>
    <property type="match status" value="1"/>
</dbReference>
<feature type="domain" description="GGDEF" evidence="3">
    <location>
        <begin position="367"/>
        <end position="502"/>
    </location>
</feature>
<proteinExistence type="predicted"/>
<dbReference type="EMBL" id="CP103300">
    <property type="protein sequence ID" value="UYM15661.1"/>
    <property type="molecule type" value="Genomic_DNA"/>
</dbReference>
<gene>
    <name evidence="4" type="primary">cas10</name>
    <name evidence="4" type="ORF">NX720_22975</name>
</gene>